<accession>A0ABT1STJ7</accession>
<proteinExistence type="predicted"/>
<name>A0ABT1STJ7_9FIRM</name>
<evidence type="ECO:0000256" key="1">
    <source>
        <dbReference type="SAM" id="Phobius"/>
    </source>
</evidence>
<sequence>MKRTNGFIQLTGLAAALFMVGIYLVLALNHSQSLGHHQAVDSLVRDLVLDMEVVRQHSVGNSFGKDYCKLILKEDFYVLQHLYFVKKKRPYPPGLRVTKGMVQFDVYGRPKYKMVVVVSSERERYERRIVVAAQTGRIRIE</sequence>
<comment type="caution">
    <text evidence="2">The sequence shown here is derived from an EMBL/GenBank/DDBJ whole genome shotgun (WGS) entry which is preliminary data.</text>
</comment>
<dbReference type="Proteomes" id="UP001206692">
    <property type="component" value="Unassembled WGS sequence"/>
</dbReference>
<feature type="transmembrane region" description="Helical" evidence="1">
    <location>
        <begin position="6"/>
        <end position="28"/>
    </location>
</feature>
<keyword evidence="1" id="KW-0472">Membrane</keyword>
<gene>
    <name evidence="2" type="ORF">NE675_09190</name>
</gene>
<evidence type="ECO:0000313" key="2">
    <source>
        <dbReference type="EMBL" id="MCQ5343191.1"/>
    </source>
</evidence>
<keyword evidence="1" id="KW-0812">Transmembrane</keyword>
<dbReference type="EMBL" id="JANGEW010000017">
    <property type="protein sequence ID" value="MCQ5343191.1"/>
    <property type="molecule type" value="Genomic_DNA"/>
</dbReference>
<keyword evidence="1" id="KW-1133">Transmembrane helix</keyword>
<keyword evidence="3" id="KW-1185">Reference proteome</keyword>
<organism evidence="2 3">
    <name type="scientific">Megasphaera massiliensis</name>
    <dbReference type="NCBI Taxonomy" id="1232428"/>
    <lineage>
        <taxon>Bacteria</taxon>
        <taxon>Bacillati</taxon>
        <taxon>Bacillota</taxon>
        <taxon>Negativicutes</taxon>
        <taxon>Veillonellales</taxon>
        <taxon>Veillonellaceae</taxon>
        <taxon>Megasphaera</taxon>
    </lineage>
</organism>
<protein>
    <submittedName>
        <fullName evidence="2">Uncharacterized protein</fullName>
    </submittedName>
</protein>
<evidence type="ECO:0000313" key="3">
    <source>
        <dbReference type="Proteomes" id="UP001206692"/>
    </source>
</evidence>
<reference evidence="2 3" key="1">
    <citation type="submission" date="2022-06" db="EMBL/GenBank/DDBJ databases">
        <title>Isolation of gut microbiota from human fecal samples.</title>
        <authorList>
            <person name="Pamer E.G."/>
            <person name="Barat B."/>
            <person name="Waligurski E."/>
            <person name="Medina S."/>
            <person name="Paddock L."/>
            <person name="Mostad J."/>
        </authorList>
    </citation>
    <scope>NUCLEOTIDE SEQUENCE [LARGE SCALE GENOMIC DNA]</scope>
    <source>
        <strain evidence="2 3">DFI.1.1</strain>
    </source>
</reference>
<dbReference type="RefSeq" id="WP_062412590.1">
    <property type="nucleotide sequence ID" value="NZ_JAJCIO010000014.1"/>
</dbReference>